<dbReference type="Proteomes" id="UP000317036">
    <property type="component" value="Unassembled WGS sequence"/>
</dbReference>
<dbReference type="PROSITE" id="PS51257">
    <property type="entry name" value="PROKAR_LIPOPROTEIN"/>
    <property type="match status" value="1"/>
</dbReference>
<evidence type="ECO:0000256" key="6">
    <source>
        <dbReference type="SAM" id="SignalP"/>
    </source>
</evidence>
<dbReference type="PANTHER" id="PTHR43649:SF33">
    <property type="entry name" value="POLYGALACTURONAN_RHAMNOGALACTURONAN-BINDING PROTEIN YTCQ"/>
    <property type="match status" value="1"/>
</dbReference>
<reference evidence="7 8" key="1">
    <citation type="submission" date="2019-07" db="EMBL/GenBank/DDBJ databases">
        <authorList>
            <person name="Kim J."/>
        </authorList>
    </citation>
    <scope>NUCLEOTIDE SEQUENCE [LARGE SCALE GENOMIC DNA]</scope>
    <source>
        <strain evidence="7 8">JC52</strain>
    </source>
</reference>
<dbReference type="InterPro" id="IPR050490">
    <property type="entry name" value="Bact_solute-bd_prot1"/>
</dbReference>
<comment type="caution">
    <text evidence="7">The sequence shown here is derived from an EMBL/GenBank/DDBJ whole genome shotgun (WGS) entry which is preliminary data.</text>
</comment>
<feature type="signal peptide" evidence="6">
    <location>
        <begin position="1"/>
        <end position="23"/>
    </location>
</feature>
<evidence type="ECO:0000256" key="2">
    <source>
        <dbReference type="ARBA" id="ARBA00022729"/>
    </source>
</evidence>
<gene>
    <name evidence="7" type="ORF">FPZ49_14555</name>
</gene>
<dbReference type="Gene3D" id="3.40.190.10">
    <property type="entry name" value="Periplasmic binding protein-like II"/>
    <property type="match status" value="2"/>
</dbReference>
<keyword evidence="5" id="KW-0449">Lipoprotein</keyword>
<dbReference type="AlphaFoldDB" id="A0A559KAK1"/>
<evidence type="ECO:0000256" key="3">
    <source>
        <dbReference type="ARBA" id="ARBA00023136"/>
    </source>
</evidence>
<dbReference type="PANTHER" id="PTHR43649">
    <property type="entry name" value="ARABINOSE-BINDING PROTEIN-RELATED"/>
    <property type="match status" value="1"/>
</dbReference>
<keyword evidence="3" id="KW-0472">Membrane</keyword>
<evidence type="ECO:0000256" key="5">
    <source>
        <dbReference type="ARBA" id="ARBA00023288"/>
    </source>
</evidence>
<dbReference type="SUPFAM" id="SSF53850">
    <property type="entry name" value="Periplasmic binding protein-like II"/>
    <property type="match status" value="1"/>
</dbReference>
<name>A0A559KAK1_9BACL</name>
<evidence type="ECO:0000313" key="8">
    <source>
        <dbReference type="Proteomes" id="UP000317036"/>
    </source>
</evidence>
<dbReference type="RefSeq" id="WP_144847855.1">
    <property type="nucleotide sequence ID" value="NZ_VNJI01000016.1"/>
</dbReference>
<sequence>MKTFTTKKVSTVMLASLLLGVLAGCGGGETKEAAKSGADSAAAPAQNLKVQFMVPSFADVPDMNNEYWSKFQKDNKVQLDVEWIPSGDYDTKFDLVLASGNLPEVIVANSITRPTLQNAVKQGAFWDLTPILGDFSKYPNLKNNGYKDVWNYVRTDGKIFGVPRNRPHIDLSLKIRKDWLDKLNIPVPTTLDEYTAALKAMVNGDPDGNGKKDTIGLIGHGTTGNFFSDSDGSFLAAFGGLDPVYAKDGGLINKYLTPNYTNMVAYFRQLYADGILAKDFSAIKQTQAEEIFTTGRAASYGRNTWRDYSFEQTIKKVQPEANVISLPPMKGPGGTSVQLSVPFSGAFYISKKVPEAKVKQILDFFERTTTQEQTDFNYYGVEGVDYKMVEGQPQLTELGVKQVTANGTGAIFPLAYNNKMKVINPAAPKAYNDAKEKSVASYAQVGKIDPFSIINSNTWTSIWPKYQSDWQSNVVKAIVGQISMDDYKAYIEKLNATAEFQTAYKEFAADYKEKFPK</sequence>
<keyword evidence="1" id="KW-1003">Cell membrane</keyword>
<evidence type="ECO:0000313" key="7">
    <source>
        <dbReference type="EMBL" id="TVY09161.1"/>
    </source>
</evidence>
<proteinExistence type="predicted"/>
<dbReference type="EMBL" id="VNJI01000016">
    <property type="protein sequence ID" value="TVY09161.1"/>
    <property type="molecule type" value="Genomic_DNA"/>
</dbReference>
<dbReference type="Pfam" id="PF13416">
    <property type="entry name" value="SBP_bac_8"/>
    <property type="match status" value="1"/>
</dbReference>
<feature type="chain" id="PRO_5038335902" evidence="6">
    <location>
        <begin position="24"/>
        <end position="517"/>
    </location>
</feature>
<keyword evidence="2 6" id="KW-0732">Signal</keyword>
<organism evidence="7 8">
    <name type="scientific">Paenibacillus cremeus</name>
    <dbReference type="NCBI Taxonomy" id="2163881"/>
    <lineage>
        <taxon>Bacteria</taxon>
        <taxon>Bacillati</taxon>
        <taxon>Bacillota</taxon>
        <taxon>Bacilli</taxon>
        <taxon>Bacillales</taxon>
        <taxon>Paenibacillaceae</taxon>
        <taxon>Paenibacillus</taxon>
    </lineage>
</organism>
<evidence type="ECO:0000256" key="4">
    <source>
        <dbReference type="ARBA" id="ARBA00023139"/>
    </source>
</evidence>
<accession>A0A559KAK1</accession>
<dbReference type="InterPro" id="IPR006059">
    <property type="entry name" value="SBP"/>
</dbReference>
<keyword evidence="4" id="KW-0564">Palmitate</keyword>
<protein>
    <submittedName>
        <fullName evidence="7">Extracellular solute-binding protein</fullName>
    </submittedName>
</protein>
<keyword evidence="8" id="KW-1185">Reference proteome</keyword>
<dbReference type="OrthoDB" id="9787283at2"/>
<evidence type="ECO:0000256" key="1">
    <source>
        <dbReference type="ARBA" id="ARBA00022475"/>
    </source>
</evidence>